<reference evidence="9 10" key="1">
    <citation type="journal article" date="2011" name="EMBO J.">
        <title>Structural diversity of bacterial flagellar motors.</title>
        <authorList>
            <person name="Chen S."/>
            <person name="Beeby M."/>
            <person name="Murphy G.E."/>
            <person name="Leadbetter J.R."/>
            <person name="Hendrixson D.R."/>
            <person name="Briegel A."/>
            <person name="Li Z."/>
            <person name="Shi J."/>
            <person name="Tocheva E.I."/>
            <person name="Muller A."/>
            <person name="Dobro M.J."/>
            <person name="Jensen G.J."/>
        </authorList>
    </citation>
    <scope>NUCLEOTIDE SEQUENCE [LARGE SCALE GENOMIC DNA]</scope>
    <source>
        <strain evidence="9 10">ATCC 19624</strain>
    </source>
</reference>
<proteinExistence type="inferred from homology"/>
<comment type="caution">
    <text evidence="9">The sequence shown here is derived from an EMBL/GenBank/DDBJ whole genome shotgun (WGS) entry which is preliminary data.</text>
</comment>
<keyword evidence="3" id="KW-1003">Cell membrane</keyword>
<keyword evidence="4 8" id="KW-0812">Transmembrane</keyword>
<evidence type="ECO:0000256" key="1">
    <source>
        <dbReference type="ARBA" id="ARBA00004651"/>
    </source>
</evidence>
<protein>
    <recommendedName>
        <fullName evidence="11">DoxX family protein</fullName>
    </recommendedName>
</protein>
<feature type="compositionally biased region" description="Pro residues" evidence="7">
    <location>
        <begin position="13"/>
        <end position="27"/>
    </location>
</feature>
<dbReference type="Proteomes" id="UP000016368">
    <property type="component" value="Unassembled WGS sequence"/>
</dbReference>
<dbReference type="PANTHER" id="PTHR33452">
    <property type="entry name" value="OXIDOREDUCTASE CATD-RELATED"/>
    <property type="match status" value="1"/>
</dbReference>
<evidence type="ECO:0000256" key="8">
    <source>
        <dbReference type="SAM" id="Phobius"/>
    </source>
</evidence>
<organism evidence="9 10">
    <name type="scientific">Hylemonella gracilis ATCC 19624</name>
    <dbReference type="NCBI Taxonomy" id="887062"/>
    <lineage>
        <taxon>Bacteria</taxon>
        <taxon>Pseudomonadati</taxon>
        <taxon>Pseudomonadota</taxon>
        <taxon>Betaproteobacteria</taxon>
        <taxon>Burkholderiales</taxon>
        <taxon>Comamonadaceae</taxon>
        <taxon>Hylemonella</taxon>
    </lineage>
</organism>
<dbReference type="Pfam" id="PF07681">
    <property type="entry name" value="DoxX"/>
    <property type="match status" value="1"/>
</dbReference>
<dbReference type="GO" id="GO:0005886">
    <property type="term" value="C:plasma membrane"/>
    <property type="evidence" value="ECO:0007669"/>
    <property type="project" value="UniProtKB-SubCell"/>
</dbReference>
<dbReference type="AlphaFoldDB" id="F3KW77"/>
<dbReference type="InterPro" id="IPR032808">
    <property type="entry name" value="DoxX"/>
</dbReference>
<evidence type="ECO:0000313" key="9">
    <source>
        <dbReference type="EMBL" id="EGI75950.1"/>
    </source>
</evidence>
<evidence type="ECO:0000256" key="3">
    <source>
        <dbReference type="ARBA" id="ARBA00022475"/>
    </source>
</evidence>
<keyword evidence="10" id="KW-1185">Reference proteome</keyword>
<dbReference type="PANTHER" id="PTHR33452:SF1">
    <property type="entry name" value="INNER MEMBRANE PROTEIN YPHA-RELATED"/>
    <property type="match status" value="1"/>
</dbReference>
<evidence type="ECO:0000256" key="5">
    <source>
        <dbReference type="ARBA" id="ARBA00022989"/>
    </source>
</evidence>
<evidence type="ECO:0008006" key="11">
    <source>
        <dbReference type="Google" id="ProtNLM"/>
    </source>
</evidence>
<comment type="similarity">
    <text evidence="2">Belongs to the DoxX family.</text>
</comment>
<evidence type="ECO:0000256" key="2">
    <source>
        <dbReference type="ARBA" id="ARBA00006679"/>
    </source>
</evidence>
<accession>F3KW77</accession>
<evidence type="ECO:0000256" key="4">
    <source>
        <dbReference type="ARBA" id="ARBA00022692"/>
    </source>
</evidence>
<keyword evidence="5 8" id="KW-1133">Transmembrane helix</keyword>
<evidence type="ECO:0000256" key="7">
    <source>
        <dbReference type="SAM" id="MobiDB-lite"/>
    </source>
</evidence>
<evidence type="ECO:0000313" key="10">
    <source>
        <dbReference type="Proteomes" id="UP000016368"/>
    </source>
</evidence>
<comment type="subcellular location">
    <subcellularLocation>
        <location evidence="1">Cell membrane</location>
        <topology evidence="1">Multi-pass membrane protein</topology>
    </subcellularLocation>
</comment>
<evidence type="ECO:0000256" key="6">
    <source>
        <dbReference type="ARBA" id="ARBA00023136"/>
    </source>
</evidence>
<dbReference type="eggNOG" id="COG2259">
    <property type="taxonomic scope" value="Bacteria"/>
</dbReference>
<sequence length="182" mass="19865">MPTPMEPSQPGRPTEPVPVPVPVPVPAPAHAHATSRTTRLRASWNACADLLERRIGHELFALTARVAMATIFFLSGRTKVTGLLTVTEGTYALFREEYRLPLLPPELAAHLAAYAEHLFPLLLLLGLATRLSALALLGMTLVIQFFVYPDAWPTHLSWTALLLYLAGRGGGRLSVDRALGLR</sequence>
<feature type="region of interest" description="Disordered" evidence="7">
    <location>
        <begin position="1"/>
        <end position="34"/>
    </location>
</feature>
<dbReference type="STRING" id="887062.HGR_13574"/>
<name>F3KW77_9BURK</name>
<dbReference type="InterPro" id="IPR051907">
    <property type="entry name" value="DoxX-like_oxidoreductase"/>
</dbReference>
<feature type="transmembrane region" description="Helical" evidence="8">
    <location>
        <begin position="131"/>
        <end position="149"/>
    </location>
</feature>
<keyword evidence="6 8" id="KW-0472">Membrane</keyword>
<gene>
    <name evidence="9" type="ORF">HGR_13574</name>
</gene>
<dbReference type="EMBL" id="AEGR01000084">
    <property type="protein sequence ID" value="EGI75950.1"/>
    <property type="molecule type" value="Genomic_DNA"/>
</dbReference>
<dbReference type="RefSeq" id="WP_006298809.1">
    <property type="nucleotide sequence ID" value="NZ_AEGR01000084.1"/>
</dbReference>